<comment type="caution">
    <text evidence="2">The sequence shown here is derived from an EMBL/GenBank/DDBJ whole genome shotgun (WGS) entry which is preliminary data.</text>
</comment>
<dbReference type="EMBL" id="JAPFQA010000027">
    <property type="protein sequence ID" value="MCZ8548420.1"/>
    <property type="molecule type" value="Genomic_DNA"/>
</dbReference>
<dbReference type="Proteomes" id="UP001152178">
    <property type="component" value="Unassembled WGS sequence"/>
</dbReference>
<gene>
    <name evidence="2" type="ORF">OOJ09_30000</name>
</gene>
<evidence type="ECO:0008006" key="4">
    <source>
        <dbReference type="Google" id="ProtNLM"/>
    </source>
</evidence>
<evidence type="ECO:0000256" key="1">
    <source>
        <dbReference type="SAM" id="MobiDB-lite"/>
    </source>
</evidence>
<dbReference type="RefSeq" id="WP_269908670.1">
    <property type="nucleotide sequence ID" value="NZ_JAPFQA010000027.1"/>
</dbReference>
<sequence>MTDESSPPPPPPEPPLTKPDALDEYETAGVISILIKTIAADDRIAALTKQLVELNASIAADRLSRAKGVNALSIYGFDPLNAKIWTAVREVIGDEKYDGAVAIARGKFPQLLQKPIKDAEKTEAPPQTDATISSESSSATPTISDAILAFLKECGASGAKVSAVKEQLSKAYGFETHEKTPGMTLYRLLKEGKVRRGGRIWFYVDPAMAVKTENPGDDTPGNDNTVDEKETTE</sequence>
<feature type="compositionally biased region" description="Low complexity" evidence="1">
    <location>
        <begin position="128"/>
        <end position="138"/>
    </location>
</feature>
<evidence type="ECO:0000313" key="3">
    <source>
        <dbReference type="Proteomes" id="UP001152178"/>
    </source>
</evidence>
<organism evidence="2 3">
    <name type="scientific">Mesorhizobium qingshengii</name>
    <dbReference type="NCBI Taxonomy" id="1165689"/>
    <lineage>
        <taxon>Bacteria</taxon>
        <taxon>Pseudomonadati</taxon>
        <taxon>Pseudomonadota</taxon>
        <taxon>Alphaproteobacteria</taxon>
        <taxon>Hyphomicrobiales</taxon>
        <taxon>Phyllobacteriaceae</taxon>
        <taxon>Mesorhizobium</taxon>
    </lineage>
</organism>
<name>A0ABT4R3M4_9HYPH</name>
<keyword evidence="3" id="KW-1185">Reference proteome</keyword>
<feature type="region of interest" description="Disordered" evidence="1">
    <location>
        <begin position="210"/>
        <end position="233"/>
    </location>
</feature>
<proteinExistence type="predicted"/>
<protein>
    <recommendedName>
        <fullName evidence="4">HTH HARE-type domain-containing protein</fullName>
    </recommendedName>
</protein>
<feature type="region of interest" description="Disordered" evidence="1">
    <location>
        <begin position="118"/>
        <end position="138"/>
    </location>
</feature>
<evidence type="ECO:0000313" key="2">
    <source>
        <dbReference type="EMBL" id="MCZ8548420.1"/>
    </source>
</evidence>
<accession>A0ABT4R3M4</accession>
<reference evidence="2" key="1">
    <citation type="submission" date="2022-11" db="EMBL/GenBank/DDBJ databases">
        <authorList>
            <person name="Coimbra C."/>
        </authorList>
    </citation>
    <scope>NUCLEOTIDE SEQUENCE</scope>
    <source>
        <strain evidence="2">Jales19</strain>
    </source>
</reference>